<keyword evidence="4" id="KW-0808">Transferase</keyword>
<dbReference type="InParanoid" id="A0A1X7UTC0"/>
<evidence type="ECO:0000256" key="3">
    <source>
        <dbReference type="ARBA" id="ARBA00012452"/>
    </source>
</evidence>
<dbReference type="Gene3D" id="3.40.30.10">
    <property type="entry name" value="Glutaredoxin"/>
    <property type="match status" value="1"/>
</dbReference>
<organism evidence="7">
    <name type="scientific">Amphimedon queenslandica</name>
    <name type="common">Sponge</name>
    <dbReference type="NCBI Taxonomy" id="400682"/>
    <lineage>
        <taxon>Eukaryota</taxon>
        <taxon>Metazoa</taxon>
        <taxon>Porifera</taxon>
        <taxon>Demospongiae</taxon>
        <taxon>Heteroscleromorpha</taxon>
        <taxon>Haplosclerida</taxon>
        <taxon>Niphatidae</taxon>
        <taxon>Amphimedon</taxon>
    </lineage>
</organism>
<evidence type="ECO:0000313" key="7">
    <source>
        <dbReference type="EnsemblMetazoa" id="Aqu2.1.30916_001"/>
    </source>
</evidence>
<dbReference type="InterPro" id="IPR050213">
    <property type="entry name" value="GST_superfamily"/>
</dbReference>
<evidence type="ECO:0000256" key="1">
    <source>
        <dbReference type="ARBA" id="ARBA00003701"/>
    </source>
</evidence>
<dbReference type="GO" id="GO:0004364">
    <property type="term" value="F:glutathione transferase activity"/>
    <property type="evidence" value="ECO:0007669"/>
    <property type="project" value="UniProtKB-EC"/>
</dbReference>
<dbReference type="SUPFAM" id="SSF52833">
    <property type="entry name" value="Thioredoxin-like"/>
    <property type="match status" value="1"/>
</dbReference>
<dbReference type="InterPro" id="IPR036249">
    <property type="entry name" value="Thioredoxin-like_sf"/>
</dbReference>
<comment type="catalytic activity">
    <reaction evidence="5">
        <text>RX + glutathione = an S-substituted glutathione + a halide anion + H(+)</text>
        <dbReference type="Rhea" id="RHEA:16437"/>
        <dbReference type="ChEBI" id="CHEBI:15378"/>
        <dbReference type="ChEBI" id="CHEBI:16042"/>
        <dbReference type="ChEBI" id="CHEBI:17792"/>
        <dbReference type="ChEBI" id="CHEBI:57925"/>
        <dbReference type="ChEBI" id="CHEBI:90779"/>
        <dbReference type="EC" id="2.5.1.18"/>
    </reaction>
</comment>
<accession>A0A1X7UTC0</accession>
<dbReference type="AlphaFoldDB" id="A0A1X7UTC0"/>
<evidence type="ECO:0000256" key="2">
    <source>
        <dbReference type="ARBA" id="ARBA00005861"/>
    </source>
</evidence>
<dbReference type="EC" id="2.5.1.18" evidence="3"/>
<dbReference type="OrthoDB" id="414243at2759"/>
<dbReference type="eggNOG" id="KOG1695">
    <property type="taxonomic scope" value="Eukaryota"/>
</dbReference>
<protein>
    <recommendedName>
        <fullName evidence="3">glutathione transferase</fullName>
        <ecNumber evidence="3">2.5.1.18</ecNumber>
    </recommendedName>
</protein>
<dbReference type="OMA" id="HFASENY"/>
<dbReference type="PANTHER" id="PTHR11571">
    <property type="entry name" value="GLUTATHIONE S-TRANSFERASE"/>
    <property type="match status" value="1"/>
</dbReference>
<feature type="domain" description="GST N-terminal" evidence="6">
    <location>
        <begin position="6"/>
        <end position="93"/>
    </location>
</feature>
<name>A0A1X7UTC0_AMPQE</name>
<evidence type="ECO:0000256" key="4">
    <source>
        <dbReference type="ARBA" id="ARBA00022679"/>
    </source>
</evidence>
<sequence length="151" mass="17396">MAAEKELIKLGYWMTRGLAQSIRLLLKYTGTEFENITYTRAEAPSFSTEEWTSVKHTLGLPFPNIPYLIDRDIKITQSNAILAYLGCKYNLCGLLSLQVVFLLWTSEINLLDFVNESKKEGYLTTARAKLEEIFKYLGNKLWFAGNEAEYY</sequence>
<dbReference type="PANTHER" id="PTHR11571:SF222">
    <property type="entry name" value="GLUTATHIONE TRANSFERASE"/>
    <property type="match status" value="1"/>
</dbReference>
<evidence type="ECO:0000256" key="5">
    <source>
        <dbReference type="ARBA" id="ARBA00047960"/>
    </source>
</evidence>
<dbReference type="PROSITE" id="PS50404">
    <property type="entry name" value="GST_NTER"/>
    <property type="match status" value="1"/>
</dbReference>
<evidence type="ECO:0000259" key="6">
    <source>
        <dbReference type="PROSITE" id="PS50404"/>
    </source>
</evidence>
<dbReference type="Pfam" id="PF02798">
    <property type="entry name" value="GST_N"/>
    <property type="match status" value="1"/>
</dbReference>
<comment type="similarity">
    <text evidence="2">Belongs to the GST superfamily. Mu family.</text>
</comment>
<proteinExistence type="inferred from homology"/>
<dbReference type="CDD" id="cd03075">
    <property type="entry name" value="GST_N_Mu"/>
    <property type="match status" value="1"/>
</dbReference>
<dbReference type="EnsemblMetazoa" id="Aqu2.1.30916_001">
    <property type="protein sequence ID" value="Aqu2.1.30916_001"/>
    <property type="gene ID" value="Aqu2.1.30916"/>
</dbReference>
<dbReference type="GO" id="GO:0006749">
    <property type="term" value="P:glutathione metabolic process"/>
    <property type="evidence" value="ECO:0007669"/>
    <property type="project" value="TreeGrafter"/>
</dbReference>
<dbReference type="STRING" id="400682.A0A1X7UTC0"/>
<comment type="function">
    <text evidence="1">Conjugation of reduced glutathione to a wide number of exogenous and endogenous hydrophobic electrophiles.</text>
</comment>
<reference evidence="7" key="1">
    <citation type="submission" date="2017-05" db="UniProtKB">
        <authorList>
            <consortium name="EnsemblMetazoa"/>
        </authorList>
    </citation>
    <scope>IDENTIFICATION</scope>
</reference>
<dbReference type="InterPro" id="IPR004045">
    <property type="entry name" value="Glutathione_S-Trfase_N"/>
</dbReference>